<sequence length="114" mass="12806">MIPKPRGHFATVTLRKGNSLTFSQGRPVRTFDPDVQIQASIQPIPGEELNKLFPGGEITDAVVIYTDEPLQPGKEGVRPEDEIVFDGKTYRVFRVQTWKMGQLDHFKALAIAVR</sequence>
<gene>
    <name evidence="1" type="ORF">HGMM_F01H12C07</name>
</gene>
<reference evidence="1" key="2">
    <citation type="journal article" date="2012" name="PLoS ONE">
        <title>A Deeply Branching Thermophilic Bacterium with an Ancient Acetyl-CoA Pathway Dominates a Subsurface Ecosystem.</title>
        <authorList>
            <person name="Takami H."/>
            <person name="Noguchi H."/>
            <person name="Takaki Y."/>
            <person name="Uchiyama I."/>
            <person name="Toyoda A."/>
            <person name="Nishi S."/>
            <person name="Chee G.-J."/>
            <person name="Arai W."/>
            <person name="Nunoura T."/>
            <person name="Itoh T."/>
            <person name="Hattori M."/>
            <person name="Takai K."/>
        </authorList>
    </citation>
    <scope>NUCLEOTIDE SEQUENCE</scope>
</reference>
<proteinExistence type="predicted"/>
<dbReference type="AlphaFoldDB" id="H5S8Z9"/>
<organism evidence="1">
    <name type="scientific">uncultured prokaryote</name>
    <dbReference type="NCBI Taxonomy" id="198431"/>
    <lineage>
        <taxon>unclassified sequences</taxon>
        <taxon>environmental samples</taxon>
    </lineage>
</organism>
<name>H5S8Z9_9ZZZZ</name>
<protein>
    <submittedName>
        <fullName evidence="1">Hypothetical conserved protein</fullName>
    </submittedName>
</protein>
<accession>H5S8Z9</accession>
<evidence type="ECO:0000313" key="1">
    <source>
        <dbReference type="EMBL" id="BAL52635.1"/>
    </source>
</evidence>
<dbReference type="EMBL" id="AP011635">
    <property type="protein sequence ID" value="BAL52635.1"/>
    <property type="molecule type" value="Genomic_DNA"/>
</dbReference>
<reference evidence="1" key="1">
    <citation type="journal article" date="2005" name="Environ. Microbiol.">
        <title>Genetic and functional properties of uncultivated thermophilic crenarchaeotes from a subsurface gold mine as revealed by analysis of genome fragments.</title>
        <authorList>
            <person name="Nunoura T."/>
            <person name="Hirayama H."/>
            <person name="Takami H."/>
            <person name="Oida H."/>
            <person name="Nishi S."/>
            <person name="Shimamura S."/>
            <person name="Suzuki Y."/>
            <person name="Inagaki F."/>
            <person name="Takai K."/>
            <person name="Nealson K.H."/>
            <person name="Horikoshi K."/>
        </authorList>
    </citation>
    <scope>NUCLEOTIDE SEQUENCE</scope>
</reference>